<dbReference type="AlphaFoldDB" id="A0A3D0W789"/>
<feature type="transmembrane region" description="Helical" evidence="3">
    <location>
        <begin position="57"/>
        <end position="76"/>
    </location>
</feature>
<comment type="similarity">
    <text evidence="1">Belongs to the bacterial sugar transferase family.</text>
</comment>
<comment type="caution">
    <text evidence="5">The sequence shown here is derived from an EMBL/GenBank/DDBJ whole genome shotgun (WGS) entry which is preliminary data.</text>
</comment>
<feature type="transmembrane region" description="Helical" evidence="3">
    <location>
        <begin position="88"/>
        <end position="111"/>
    </location>
</feature>
<evidence type="ECO:0000313" key="6">
    <source>
        <dbReference type="Proteomes" id="UP000262699"/>
    </source>
</evidence>
<evidence type="ECO:0000256" key="3">
    <source>
        <dbReference type="SAM" id="Phobius"/>
    </source>
</evidence>
<dbReference type="InterPro" id="IPR003362">
    <property type="entry name" value="Bact_transf"/>
</dbReference>
<keyword evidence="3" id="KW-0472">Membrane</keyword>
<dbReference type="Proteomes" id="UP000262699">
    <property type="component" value="Unassembled WGS sequence"/>
</dbReference>
<evidence type="ECO:0000313" key="5">
    <source>
        <dbReference type="EMBL" id="HCB74607.1"/>
    </source>
</evidence>
<dbReference type="PANTHER" id="PTHR30576:SF0">
    <property type="entry name" value="UNDECAPRENYL-PHOSPHATE N-ACETYLGALACTOSAMINYL 1-PHOSPHATE TRANSFERASE-RELATED"/>
    <property type="match status" value="1"/>
</dbReference>
<evidence type="ECO:0000259" key="4">
    <source>
        <dbReference type="Pfam" id="PF02397"/>
    </source>
</evidence>
<dbReference type="GO" id="GO:0016780">
    <property type="term" value="F:phosphotransferase activity, for other substituted phosphate groups"/>
    <property type="evidence" value="ECO:0007669"/>
    <property type="project" value="TreeGrafter"/>
</dbReference>
<feature type="transmembrane region" description="Helical" evidence="3">
    <location>
        <begin position="237"/>
        <end position="258"/>
    </location>
</feature>
<protein>
    <submittedName>
        <fullName evidence="5">Exopolysaccharide biosynthesis polyprenyl glycosylphosphotransferase</fullName>
    </submittedName>
</protein>
<dbReference type="Pfam" id="PF02397">
    <property type="entry name" value="Bac_transf"/>
    <property type="match status" value="1"/>
</dbReference>
<dbReference type="PANTHER" id="PTHR30576">
    <property type="entry name" value="COLANIC BIOSYNTHESIS UDP-GLUCOSE LIPID CARRIER TRANSFERASE"/>
    <property type="match status" value="1"/>
</dbReference>
<accession>A0A3D0W789</accession>
<evidence type="ECO:0000256" key="1">
    <source>
        <dbReference type="ARBA" id="ARBA00006464"/>
    </source>
</evidence>
<feature type="domain" description="Bacterial sugar transferase" evidence="4">
    <location>
        <begin position="232"/>
        <end position="420"/>
    </location>
</feature>
<sequence>MLLIVVAFGLSDLLRHGELAGTTERSSLLVILPLYVIGAFYAEAYSYSAAISASRSIARIFAALAIALGIDLTIRFGAKSSEEFSRVVFFIGSTLAFMLLAAARIPSAWLVRHRLAGRLMRRVLVIDREPVASPKGFEVLDAGAIGLIPDINNPIMLHNFSAFVAGADRVVVSCPPEAREHWAIYLKGVGCWGELLVPELHGIAPVQQEPDSPLIGVRVSVGPLDVRNRIIKRTLDLVICVPVIVLLTPVLVIVALAIKLDSPGPILFRQRRMGRGNRLFDVYKFRSMRAEKADPDGARSASRDDDRITRVGRFIRATSLDELPQLFNVLEGDMSLVGPRPHALGSVAGSQLFWQVDQRYWLRHAVKPGITGLAQVRGHRGATDHEDDLINRLRSDLEYLSSWSIYRDVHILVRTLFVVVHKNAY</sequence>
<dbReference type="EMBL" id="DOYJ01000009">
    <property type="protein sequence ID" value="HCB74607.1"/>
    <property type="molecule type" value="Genomic_DNA"/>
</dbReference>
<keyword evidence="5" id="KW-0808">Transferase</keyword>
<proteinExistence type="inferred from homology"/>
<name>A0A3D0W789_9SPHN</name>
<keyword evidence="2" id="KW-0270">Exopolysaccharide synthesis</keyword>
<organism evidence="5 6">
    <name type="scientific">Sphingomonas bacterium</name>
    <dbReference type="NCBI Taxonomy" id="1895847"/>
    <lineage>
        <taxon>Bacteria</taxon>
        <taxon>Pseudomonadati</taxon>
        <taxon>Pseudomonadota</taxon>
        <taxon>Alphaproteobacteria</taxon>
        <taxon>Sphingomonadales</taxon>
        <taxon>Sphingomonadaceae</taxon>
        <taxon>Sphingomonas</taxon>
    </lineage>
</organism>
<evidence type="ECO:0000256" key="2">
    <source>
        <dbReference type="ARBA" id="ARBA00023169"/>
    </source>
</evidence>
<feature type="transmembrane region" description="Helical" evidence="3">
    <location>
        <begin position="27"/>
        <end position="45"/>
    </location>
</feature>
<keyword evidence="3" id="KW-0812">Transmembrane</keyword>
<dbReference type="GO" id="GO:0000271">
    <property type="term" value="P:polysaccharide biosynthetic process"/>
    <property type="evidence" value="ECO:0007669"/>
    <property type="project" value="UniProtKB-KW"/>
</dbReference>
<keyword evidence="3" id="KW-1133">Transmembrane helix</keyword>
<reference evidence="5 6" key="1">
    <citation type="journal article" date="2018" name="Nat. Biotechnol.">
        <title>A standardized bacterial taxonomy based on genome phylogeny substantially revises the tree of life.</title>
        <authorList>
            <person name="Parks D.H."/>
            <person name="Chuvochina M."/>
            <person name="Waite D.W."/>
            <person name="Rinke C."/>
            <person name="Skarshewski A."/>
            <person name="Chaumeil P.A."/>
            <person name="Hugenholtz P."/>
        </authorList>
    </citation>
    <scope>NUCLEOTIDE SEQUENCE [LARGE SCALE GENOMIC DNA]</scope>
    <source>
        <strain evidence="5">UBA9015</strain>
    </source>
</reference>
<gene>
    <name evidence="5" type="ORF">DEP91_00250</name>
</gene>